<dbReference type="PANTHER" id="PTHR43775">
    <property type="entry name" value="FATTY ACID SYNTHASE"/>
    <property type="match status" value="1"/>
</dbReference>
<evidence type="ECO:0000313" key="8">
    <source>
        <dbReference type="Proteomes" id="UP000268652"/>
    </source>
</evidence>
<keyword evidence="8" id="KW-1185">Reference proteome</keyword>
<dbReference type="GO" id="GO:0016746">
    <property type="term" value="F:acyltransferase activity"/>
    <property type="evidence" value="ECO:0007669"/>
    <property type="project" value="UniProtKB-KW"/>
</dbReference>
<dbReference type="Pfam" id="PF22336">
    <property type="entry name" value="RhiE-like_linker"/>
    <property type="match status" value="1"/>
</dbReference>
<dbReference type="EMBL" id="RBDY01000015">
    <property type="protein sequence ID" value="RKN19613.1"/>
    <property type="molecule type" value="Genomic_DNA"/>
</dbReference>
<dbReference type="SMART" id="SM00826">
    <property type="entry name" value="PKS_DH"/>
    <property type="match status" value="1"/>
</dbReference>
<dbReference type="InterPro" id="IPR054514">
    <property type="entry name" value="RhiE-like_linker"/>
</dbReference>
<feature type="domain" description="PKS/mFAS DH" evidence="6">
    <location>
        <begin position="457"/>
        <end position="737"/>
    </location>
</feature>
<dbReference type="PROSITE" id="PS52019">
    <property type="entry name" value="PKS_MFAS_DH"/>
    <property type="match status" value="1"/>
</dbReference>
<dbReference type="SUPFAM" id="SSF52151">
    <property type="entry name" value="FabD/lysophospholipase-like"/>
    <property type="match status" value="1"/>
</dbReference>
<evidence type="ECO:0000256" key="2">
    <source>
        <dbReference type="ARBA" id="ARBA00022679"/>
    </source>
</evidence>
<keyword evidence="4 7" id="KW-0012">Acyltransferase</keyword>
<dbReference type="SUPFAM" id="SSF51735">
    <property type="entry name" value="NAD(P)-binding Rossmann-fold domains"/>
    <property type="match status" value="1"/>
</dbReference>
<dbReference type="Gene3D" id="3.10.129.110">
    <property type="entry name" value="Polyketide synthase dehydratase"/>
    <property type="match status" value="1"/>
</dbReference>
<feature type="region of interest" description="N-terminal hotdog fold" evidence="5">
    <location>
        <begin position="457"/>
        <end position="582"/>
    </location>
</feature>
<feature type="region of interest" description="C-terminal hotdog fold" evidence="5">
    <location>
        <begin position="596"/>
        <end position="737"/>
    </location>
</feature>
<dbReference type="InterPro" id="IPR020807">
    <property type="entry name" value="PKS_DH"/>
</dbReference>
<dbReference type="InterPro" id="IPR036291">
    <property type="entry name" value="NAD(P)-bd_dom_sf"/>
</dbReference>
<protein>
    <submittedName>
        <fullName evidence="7">Acyltransferase domain-containing protein</fullName>
    </submittedName>
</protein>
<dbReference type="InterPro" id="IPR016035">
    <property type="entry name" value="Acyl_Trfase/lysoPLipase"/>
</dbReference>
<feature type="active site" description="Proton acceptor; for dehydratase activity" evidence="5">
    <location>
        <position position="489"/>
    </location>
</feature>
<proteinExistence type="predicted"/>
<dbReference type="InterPro" id="IPR042104">
    <property type="entry name" value="PKS_dehydratase_sf"/>
</dbReference>
<accession>A0ABX9R8T2</accession>
<dbReference type="InterPro" id="IPR049552">
    <property type="entry name" value="PKS_DH_N"/>
</dbReference>
<dbReference type="Gene3D" id="3.40.50.720">
    <property type="entry name" value="NAD(P)-binding Rossmann-like Domain"/>
    <property type="match status" value="1"/>
</dbReference>
<dbReference type="Pfam" id="PF22953">
    <property type="entry name" value="SpnB_Rossmann"/>
    <property type="match status" value="1"/>
</dbReference>
<dbReference type="Proteomes" id="UP000268652">
    <property type="component" value="Unassembled WGS sequence"/>
</dbReference>
<keyword evidence="2" id="KW-0808">Transferase</keyword>
<dbReference type="InterPro" id="IPR049551">
    <property type="entry name" value="PKS_DH_C"/>
</dbReference>
<dbReference type="InterPro" id="IPR001227">
    <property type="entry name" value="Ac_transferase_dom_sf"/>
</dbReference>
<dbReference type="InterPro" id="IPR049900">
    <property type="entry name" value="PKS_mFAS_DH"/>
</dbReference>
<dbReference type="InterPro" id="IPR014043">
    <property type="entry name" value="Acyl_transferase_dom"/>
</dbReference>
<evidence type="ECO:0000256" key="5">
    <source>
        <dbReference type="PROSITE-ProRule" id="PRU01363"/>
    </source>
</evidence>
<dbReference type="InterPro" id="IPR050091">
    <property type="entry name" value="PKS_NRPS_Biosynth_Enz"/>
</dbReference>
<keyword evidence="3" id="KW-0511">Multifunctional enzyme</keyword>
<comment type="pathway">
    <text evidence="1">Antibiotic biosynthesis.</text>
</comment>
<dbReference type="Gene3D" id="3.30.70.3290">
    <property type="match status" value="1"/>
</dbReference>
<feature type="non-terminal residue" evidence="7">
    <location>
        <position position="844"/>
    </location>
</feature>
<dbReference type="Pfam" id="PF00698">
    <property type="entry name" value="Acyl_transf_1"/>
    <property type="match status" value="1"/>
</dbReference>
<dbReference type="Pfam" id="PF21089">
    <property type="entry name" value="PKS_DH_N"/>
    <property type="match status" value="1"/>
</dbReference>
<organism evidence="7 8">
    <name type="scientific">Streptomyces radicis</name>
    <dbReference type="NCBI Taxonomy" id="1750517"/>
    <lineage>
        <taxon>Bacteria</taxon>
        <taxon>Bacillati</taxon>
        <taxon>Actinomycetota</taxon>
        <taxon>Actinomycetes</taxon>
        <taxon>Kitasatosporales</taxon>
        <taxon>Streptomycetaceae</taxon>
        <taxon>Streptomyces</taxon>
    </lineage>
</organism>
<dbReference type="Gene3D" id="3.40.366.10">
    <property type="entry name" value="Malonyl-Coenzyme A Acyl Carrier Protein, domain 2"/>
    <property type="match status" value="1"/>
</dbReference>
<reference evidence="7 8" key="1">
    <citation type="submission" date="2018-09" db="EMBL/GenBank/DDBJ databases">
        <title>Streptomyces sp. nov. DS1-2, an endophytic actinomycete isolated from roots of Dendrobium scabrilingue.</title>
        <authorList>
            <person name="Kuncharoen N."/>
            <person name="Kudo T."/>
            <person name="Ohkuma M."/>
            <person name="Yuki M."/>
            <person name="Tanasupawat S."/>
        </authorList>
    </citation>
    <scope>NUCLEOTIDE SEQUENCE [LARGE SCALE GENOMIC DNA]</scope>
    <source>
        <strain evidence="7 8">DS1-2</strain>
    </source>
</reference>
<evidence type="ECO:0000256" key="4">
    <source>
        <dbReference type="ARBA" id="ARBA00023315"/>
    </source>
</evidence>
<name>A0ABX9R8T2_9ACTN</name>
<evidence type="ECO:0000259" key="6">
    <source>
        <dbReference type="PROSITE" id="PS52019"/>
    </source>
</evidence>
<dbReference type="PANTHER" id="PTHR43775:SF51">
    <property type="entry name" value="INACTIVE PHENOLPHTHIOCEROL SYNTHESIS POLYKETIDE SYNTHASE TYPE I PKS1-RELATED"/>
    <property type="match status" value="1"/>
</dbReference>
<gene>
    <name evidence="7" type="ORF">D7318_19975</name>
</gene>
<dbReference type="InterPro" id="IPR016036">
    <property type="entry name" value="Malonyl_transacylase_ACP-bd"/>
</dbReference>
<evidence type="ECO:0000313" key="7">
    <source>
        <dbReference type="EMBL" id="RKN19613.1"/>
    </source>
</evidence>
<dbReference type="SUPFAM" id="SSF55048">
    <property type="entry name" value="Probable ACP-binding domain of malonyl-CoA ACP transacylase"/>
    <property type="match status" value="1"/>
</dbReference>
<evidence type="ECO:0000256" key="3">
    <source>
        <dbReference type="ARBA" id="ARBA00023268"/>
    </source>
</evidence>
<dbReference type="InterPro" id="IPR055123">
    <property type="entry name" value="SpnB-like_Rossmann"/>
</dbReference>
<evidence type="ECO:0000256" key="1">
    <source>
        <dbReference type="ARBA" id="ARBA00004792"/>
    </source>
</evidence>
<feature type="active site" description="Proton donor; for dehydratase activity" evidence="5">
    <location>
        <position position="657"/>
    </location>
</feature>
<dbReference type="Pfam" id="PF14765">
    <property type="entry name" value="PS-DH"/>
    <property type="match status" value="1"/>
</dbReference>
<dbReference type="SMART" id="SM00827">
    <property type="entry name" value="PKS_AT"/>
    <property type="match status" value="1"/>
</dbReference>
<comment type="caution">
    <text evidence="7">The sequence shown here is derived from an EMBL/GenBank/DDBJ whole genome shotgun (WGS) entry which is preliminary data.</text>
</comment>
<sequence length="844" mass="88505">MAAAVAGPVPLPVSAGTSEALRGQARRLAEHVAAHPDESLADVASTLIHGRAALGERAVVVATDREDALTGLQALADGQPAPHLITGTARELAKTVFVFPGQGTQWAGMGAELYAASPVFAEAIDEVAAVLDPLTGWSLLELIRQGDNAPSFDRVDVIQPASFALMVSLARLWEAHGVVPDAVVGHSQGEIAAAYVAGALTLNDAATVVALRSRAIAAHLAGHGGMASVPLPPEEVGELLGGYPGLEVAAFNGPQSTVVAGDPGSLDGLLAHCESQDIRARRIPVDYASHTSHVEAIEGHLAELLGDLAPEPPRVPFYSTLEREWLSSDMLLDGGYWYRNLRHPVHFASATRTLLDEGHSTFVEVSTHPVLIHGIQDADPEATVTGTLRRDEGGQQRFFASLAGLQVHGASLDWRVPQTPTRADLPTYPFEHERYWLEPTSSAVGDVSSAGLGVADHPLVGAVVAVAGDDVTVLTSRVSLRSHPWLADHAVRGVVLLPGTALVELAVRAGDEVGAGTLDELVIHAPLILPERTAVHLQVTVKAPEETGRRPLVIHSRAADAESQTSWTLHASGYLVVEPAASVEGFAFAQWPPAGATPVDLDSFYSRQFEAGYEYGPTFQGLRRAWTRDGEVFAEIALPEDQAHTAAHFGLHPALLDAALHANNFAEGHGATEDGQVALPFAWSGVTLHASGATALRVRTVATGSDGVSIELADPSGRPVATVGSLALRSIAADQLTKGTEGSSVGESLFRVEWVPFTVGEVAAEIPEDVDLLDLTGTTGDVRGLTGRVLRAVQEYLADEDRSVGARLVVLTRGAVATVSSAEVTSPAAAAVWGLIRSAQAEHP</sequence>